<dbReference type="Pfam" id="PF00169">
    <property type="entry name" value="PH"/>
    <property type="match status" value="1"/>
</dbReference>
<dbReference type="EMBL" id="BPQB01000021">
    <property type="protein sequence ID" value="GJE91505.1"/>
    <property type="molecule type" value="Genomic_DNA"/>
</dbReference>
<dbReference type="GO" id="GO:0005525">
    <property type="term" value="F:GTP binding"/>
    <property type="evidence" value="ECO:0007669"/>
    <property type="project" value="TreeGrafter"/>
</dbReference>
<feature type="compositionally biased region" description="Low complexity" evidence="3">
    <location>
        <begin position="758"/>
        <end position="773"/>
    </location>
</feature>
<sequence>MSALNPLRTSSANDDRKATTSTTPLRITKRDSPTSETRPPQRIALPRRNSASWKHVIEGGRVSKSPFKMLSKSSIPLPAKSTTPSSPVFSMLSRKASGEKRPRPPSMSEAAENEYPALRKRRQSQGLQGLTNRKPVSKSPFKSVSVQNQASVSPTGSPTPDDDDEKDLPPIPPPKERFDTGRHSPLPPHRGSPSPVRPSLVSRRLHGPRSSLTKRERRKTVTFDETCDVMEYDVEEDSGSQPFDWVTDEDVDDDGDDDDESDEDRDRRVDAHDTLDDPDTPHHDHAHDTHDPQRGPLRVQNARDDHSDSEGEDAHHVGDDSIAGLVESMLEDTRPQTPPHHDSALPDDLETEDGVPYGRTHHAERLAAAHQRRSESPLGPPPDAFPVTTAGVSTPVHSRPGSPIGSVSPGSRVPLGRSTHAERMVAQKEKEAVEVEEDVQLIPLSPTPVKRQSTAPRSTTESLIPRFSLDATQGARSPSAPLAVGDPSRESSSEGDADEIIEVPTKPEMPASGAVFDMDVEPRSSTESSNGPITPPTSPPRFGMSLGNASKDSFTHVLGTAHANASRESLNRALGITHANASRDSLLGRGGLGMAHGNASRDSLLNRGGFGMSQGNASRDSLVSRNFTTAHANHSRDSLPGRSSTPTELVRSASPTTYHSPFAGSPFHRQLSRSPSPFVRAESPLHRGLPRMGSSTDIHSAGASPSSRGSPRITRENVQKILQQRNSTDSPLREKGDSSFGGPSSAELGPSTDTATNSPAPASQQRPSSAASRIPAPKLTRDNPTFDGVMSLDPEPQPGDPPRPSVATRAASFGVGGDEPGSSGRPASSDDPDDLGFVHLGDMRSALDRLMADVAGEANMEADGQAAVGLKVEAVTEGVRARRHSLPDGPADVSMEGVVTESPVAMSARGQDQAQDQDAAVGSSAMHIDMPSMGPEALLSTSFMSPVESIEPPIRATSPRPPIVKDAIKTREELIKAKKREARRREEEEDEFEEEGSMSGSKDYFTPRRPVPIRRRSLSTSDADDRGRAQAQAMRRRATMLSDGGLLDNVPIEDGEDDPLADSIDRELTRLKGGRTKYHVRQRSEVIHASSEDGHSGSAGDIRAWRMVRRPSDMNEYAQQLKQLQAQQATGKAYAKVFVKVVGIRGVSVPVPQQPTAVSCTLNNGIHFVTTPEFQLGTECRMNQEFELIEQNKLEFTLVFKVRRDPHIITQFKANQPPPPPAPVPRPAPPPASKGGFRSLFREKKPSKPTPPPQPQRPPPHRLQENLARYLKPDGTLARAFVAFKDIARRCDARLFETSFPLIGQRAEETEPPKNLQIGEVVLQVFRLPPLPGIPVELLPGSLEDCHRGMRSTAWHKVTYLEGTLTQNGGDCTSWRRRHFRVIGSNLVAFNNVTKKATATIDLKKAIALEDDKKARDGAQSPISPMSPRSFVEFDTPYGVERSFRILFKNDQEIIFYADTDEEKKQWYVDTIFRSALQLIGLSKAGRIEYNRRTYTR</sequence>
<proteinExistence type="predicted"/>
<feature type="compositionally biased region" description="Polar residues" evidence="3">
    <location>
        <begin position="147"/>
        <end position="158"/>
    </location>
</feature>
<feature type="compositionally biased region" description="Pro residues" evidence="3">
    <location>
        <begin position="1248"/>
        <end position="1258"/>
    </location>
</feature>
<keyword evidence="1" id="KW-0132">Cell division</keyword>
<feature type="compositionally biased region" description="Pro residues" evidence="3">
    <location>
        <begin position="1216"/>
        <end position="1232"/>
    </location>
</feature>
<dbReference type="InterPro" id="IPR052007">
    <property type="entry name" value="Bud4"/>
</dbReference>
<evidence type="ECO:0000259" key="4">
    <source>
        <dbReference type="PROSITE" id="PS50003"/>
    </source>
</evidence>
<dbReference type="Proteomes" id="UP000703269">
    <property type="component" value="Unassembled WGS sequence"/>
</dbReference>
<gene>
    <name evidence="5" type="ORF">PsYK624_076550</name>
</gene>
<feature type="compositionally biased region" description="Low complexity" evidence="3">
    <location>
        <begin position="137"/>
        <end position="146"/>
    </location>
</feature>
<keyword evidence="6" id="KW-1185">Reference proteome</keyword>
<evidence type="ECO:0000256" key="1">
    <source>
        <dbReference type="ARBA" id="ARBA00022618"/>
    </source>
</evidence>
<feature type="compositionally biased region" description="Polar residues" evidence="3">
    <location>
        <begin position="450"/>
        <end position="462"/>
    </location>
</feature>
<feature type="compositionally biased region" description="Acidic residues" evidence="3">
    <location>
        <begin position="987"/>
        <end position="996"/>
    </location>
</feature>
<dbReference type="PROSITE" id="PS50003">
    <property type="entry name" value="PH_DOMAIN"/>
    <property type="match status" value="1"/>
</dbReference>
<feature type="region of interest" description="Disordered" evidence="3">
    <location>
        <begin position="1211"/>
        <end position="1262"/>
    </location>
</feature>
<comment type="caution">
    <text evidence="5">The sequence shown here is derived from an EMBL/GenBank/DDBJ whole genome shotgun (WGS) entry which is preliminary data.</text>
</comment>
<feature type="compositionally biased region" description="Basic and acidic residues" evidence="3">
    <location>
        <begin position="301"/>
        <end position="319"/>
    </location>
</feature>
<dbReference type="InterPro" id="IPR011993">
    <property type="entry name" value="PH-like_dom_sf"/>
</dbReference>
<feature type="compositionally biased region" description="Basic and acidic residues" evidence="3">
    <location>
        <begin position="331"/>
        <end position="344"/>
    </location>
</feature>
<feature type="region of interest" description="Disordered" evidence="3">
    <location>
        <begin position="630"/>
        <end position="836"/>
    </location>
</feature>
<evidence type="ECO:0000256" key="2">
    <source>
        <dbReference type="ARBA" id="ARBA00023306"/>
    </source>
</evidence>
<evidence type="ECO:0000256" key="3">
    <source>
        <dbReference type="SAM" id="MobiDB-lite"/>
    </source>
</evidence>
<feature type="compositionally biased region" description="Polar residues" evidence="3">
    <location>
        <begin position="523"/>
        <end position="532"/>
    </location>
</feature>
<feature type="compositionally biased region" description="Low complexity" evidence="3">
    <location>
        <begin position="192"/>
        <end position="202"/>
    </location>
</feature>
<dbReference type="OrthoDB" id="2123378at2759"/>
<dbReference type="InterPro" id="IPR001849">
    <property type="entry name" value="PH_domain"/>
</dbReference>
<evidence type="ECO:0000313" key="5">
    <source>
        <dbReference type="EMBL" id="GJE91505.1"/>
    </source>
</evidence>
<protein>
    <recommendedName>
        <fullName evidence="4">PH domain-containing protein</fullName>
    </recommendedName>
</protein>
<dbReference type="PANTHER" id="PTHR36100">
    <property type="entry name" value="BUD SITE SELECTION PROTEIN 4"/>
    <property type="match status" value="1"/>
</dbReference>
<feature type="region of interest" description="Disordered" evidence="3">
    <location>
        <begin position="978"/>
        <end position="1033"/>
    </location>
</feature>
<feature type="compositionally biased region" description="Pro residues" evidence="3">
    <location>
        <begin position="795"/>
        <end position="804"/>
    </location>
</feature>
<feature type="compositionally biased region" description="Basic and acidic residues" evidence="3">
    <location>
        <begin position="361"/>
        <end position="375"/>
    </location>
</feature>
<feature type="compositionally biased region" description="Low complexity" evidence="3">
    <location>
        <begin position="398"/>
        <end position="414"/>
    </location>
</feature>
<dbReference type="SMART" id="SM00233">
    <property type="entry name" value="PH"/>
    <property type="match status" value="1"/>
</dbReference>
<feature type="compositionally biased region" description="Basic and acidic residues" evidence="3">
    <location>
        <begin position="264"/>
        <end position="293"/>
    </location>
</feature>
<feature type="compositionally biased region" description="Acidic residues" evidence="3">
    <location>
        <begin position="246"/>
        <end position="263"/>
    </location>
</feature>
<feature type="compositionally biased region" description="Basic and acidic residues" evidence="3">
    <location>
        <begin position="419"/>
        <end position="433"/>
    </location>
</feature>
<feature type="region of interest" description="Disordered" evidence="3">
    <location>
        <begin position="1"/>
        <end position="549"/>
    </location>
</feature>
<dbReference type="GO" id="GO:0051301">
    <property type="term" value="P:cell division"/>
    <property type="evidence" value="ECO:0007669"/>
    <property type="project" value="UniProtKB-KW"/>
</dbReference>
<dbReference type="Gene3D" id="2.30.29.30">
    <property type="entry name" value="Pleckstrin-homology domain (PH domain)/Phosphotyrosine-binding domain (PTB)"/>
    <property type="match status" value="1"/>
</dbReference>
<feature type="compositionally biased region" description="Polar residues" evidence="3">
    <location>
        <begin position="641"/>
        <end position="659"/>
    </location>
</feature>
<feature type="domain" description="PH" evidence="4">
    <location>
        <begin position="1358"/>
        <end position="1476"/>
    </location>
</feature>
<evidence type="ECO:0000313" key="6">
    <source>
        <dbReference type="Proteomes" id="UP000703269"/>
    </source>
</evidence>
<feature type="compositionally biased region" description="Polar residues" evidence="3">
    <location>
        <begin position="720"/>
        <end position="730"/>
    </location>
</feature>
<dbReference type="PANTHER" id="PTHR36100:SF1">
    <property type="entry name" value="BUD SITE SELECTION PROTEIN 4"/>
    <property type="match status" value="1"/>
</dbReference>
<dbReference type="SUPFAM" id="SSF50729">
    <property type="entry name" value="PH domain-like"/>
    <property type="match status" value="1"/>
</dbReference>
<accession>A0A9P3GBC1</accession>
<keyword evidence="2" id="KW-0131">Cell cycle</keyword>
<reference evidence="5 6" key="1">
    <citation type="submission" date="2021-08" db="EMBL/GenBank/DDBJ databases">
        <title>Draft Genome Sequence of Phanerochaete sordida strain YK-624.</title>
        <authorList>
            <person name="Mori T."/>
            <person name="Dohra H."/>
            <person name="Suzuki T."/>
            <person name="Kawagishi H."/>
            <person name="Hirai H."/>
        </authorList>
    </citation>
    <scope>NUCLEOTIDE SEQUENCE [LARGE SCALE GENOMIC DNA]</scope>
    <source>
        <strain evidence="5 6">YK-624</strain>
    </source>
</reference>
<name>A0A9P3GBC1_9APHY</name>
<feature type="compositionally biased region" description="Low complexity" evidence="3">
    <location>
        <begin position="700"/>
        <end position="712"/>
    </location>
</feature>
<organism evidence="5 6">
    <name type="scientific">Phanerochaete sordida</name>
    <dbReference type="NCBI Taxonomy" id="48140"/>
    <lineage>
        <taxon>Eukaryota</taxon>
        <taxon>Fungi</taxon>
        <taxon>Dikarya</taxon>
        <taxon>Basidiomycota</taxon>
        <taxon>Agaricomycotina</taxon>
        <taxon>Agaricomycetes</taxon>
        <taxon>Polyporales</taxon>
        <taxon>Phanerochaetaceae</taxon>
        <taxon>Phanerochaete</taxon>
    </lineage>
</organism>
<feature type="compositionally biased region" description="Acidic residues" evidence="3">
    <location>
        <begin position="225"/>
        <end position="238"/>
    </location>
</feature>